<proteinExistence type="predicted"/>
<dbReference type="AlphaFoldDB" id="A0A0N0E3Q9"/>
<dbReference type="Proteomes" id="UP000037931">
    <property type="component" value="Unassembled WGS sequence"/>
</dbReference>
<dbReference type="STRING" id="50340.PF66_03180"/>
<evidence type="ECO:0000313" key="1">
    <source>
        <dbReference type="EMBL" id="KPA90372.1"/>
    </source>
</evidence>
<dbReference type="RefSeq" id="WP_054063183.1">
    <property type="nucleotide sequence ID" value="NZ_JSYZ01000010.1"/>
</dbReference>
<accession>A0A0N0E3Q9</accession>
<organism evidence="1 2">
    <name type="scientific">Pseudomonas asplenii</name>
    <dbReference type="NCBI Taxonomy" id="53407"/>
    <lineage>
        <taxon>Bacteria</taxon>
        <taxon>Pseudomonadati</taxon>
        <taxon>Pseudomonadota</taxon>
        <taxon>Gammaproteobacteria</taxon>
        <taxon>Pseudomonadales</taxon>
        <taxon>Pseudomonadaceae</taxon>
        <taxon>Pseudomonas</taxon>
    </lineage>
</organism>
<dbReference type="EMBL" id="JSYZ01000010">
    <property type="protein sequence ID" value="KPA90372.1"/>
    <property type="molecule type" value="Genomic_DNA"/>
</dbReference>
<gene>
    <name evidence="1" type="ORF">PF66_03180</name>
</gene>
<dbReference type="PATRIC" id="fig|50340.43.peg.478"/>
<dbReference type="PROSITE" id="PS51257">
    <property type="entry name" value="PROKAR_LIPOPROTEIN"/>
    <property type="match status" value="1"/>
</dbReference>
<name>A0A0N0E3Q9_9PSED</name>
<evidence type="ECO:0000313" key="2">
    <source>
        <dbReference type="Proteomes" id="UP000037931"/>
    </source>
</evidence>
<reference evidence="1 2" key="1">
    <citation type="journal article" date="2015" name="PLoS ONE">
        <title>Rice-Infecting Pseudomonas Genomes Are Highly Accessorized and Harbor Multiple Putative Virulence Mechanisms to Cause Sheath Brown Rot.</title>
        <authorList>
            <person name="Quibod I.L."/>
            <person name="Grande G."/>
            <person name="Oreiro E.G."/>
            <person name="Borja F.N."/>
            <person name="Dossa G.S."/>
            <person name="Mauleon R."/>
            <person name="Cruz C.V."/>
            <person name="Oliva R."/>
        </authorList>
    </citation>
    <scope>NUCLEOTIDE SEQUENCE [LARGE SCALE GENOMIC DNA]</scope>
    <source>
        <strain evidence="1 2">IRRI 6609</strain>
    </source>
</reference>
<sequence length="73" mass="8240">MSTLKQPRLKLRTLILLFALLSACVTLANSLWVIYTGQRDVGISDVLEDKTPYGYRIPVSVDQLLSAELFRLD</sequence>
<comment type="caution">
    <text evidence="1">The sequence shown here is derived from an EMBL/GenBank/DDBJ whole genome shotgun (WGS) entry which is preliminary data.</text>
</comment>
<protein>
    <submittedName>
        <fullName evidence="1">Uncharacterized protein</fullName>
    </submittedName>
</protein>
<keyword evidence="2" id="KW-1185">Reference proteome</keyword>